<keyword evidence="3" id="KW-1185">Reference proteome</keyword>
<feature type="signal peptide" evidence="1">
    <location>
        <begin position="1"/>
        <end position="16"/>
    </location>
</feature>
<evidence type="ECO:0000313" key="2">
    <source>
        <dbReference type="EMBL" id="AXG73825.1"/>
    </source>
</evidence>
<organism evidence="2 3">
    <name type="scientific">Flavobacterium arcticum</name>
    <dbReference type="NCBI Taxonomy" id="1784713"/>
    <lineage>
        <taxon>Bacteria</taxon>
        <taxon>Pseudomonadati</taxon>
        <taxon>Bacteroidota</taxon>
        <taxon>Flavobacteriia</taxon>
        <taxon>Flavobacteriales</taxon>
        <taxon>Flavobacteriaceae</taxon>
        <taxon>Flavobacterium</taxon>
    </lineage>
</organism>
<accession>A0A345HB65</accession>
<dbReference type="EMBL" id="CP031188">
    <property type="protein sequence ID" value="AXG73825.1"/>
    <property type="molecule type" value="Genomic_DNA"/>
</dbReference>
<dbReference type="Proteomes" id="UP000253951">
    <property type="component" value="Chromosome"/>
</dbReference>
<dbReference type="AlphaFoldDB" id="A0A345HB65"/>
<reference evidence="2 3" key="1">
    <citation type="submission" date="2018-07" db="EMBL/GenBank/DDBJ databases">
        <title>Complete genome sequence of Flavobacterium arcticum type strain SM1502T.</title>
        <authorList>
            <person name="Li Y."/>
            <person name="Li D.-D."/>
        </authorList>
    </citation>
    <scope>NUCLEOTIDE SEQUENCE [LARGE SCALE GENOMIC DNA]</scope>
    <source>
        <strain evidence="2 3">SM1502</strain>
    </source>
</reference>
<protein>
    <submittedName>
        <fullName evidence="2">Uncharacterized protein</fullName>
    </submittedName>
</protein>
<proteinExistence type="predicted"/>
<keyword evidence="1" id="KW-0732">Signal</keyword>
<feature type="chain" id="PRO_5016765543" evidence="1">
    <location>
        <begin position="17"/>
        <end position="313"/>
    </location>
</feature>
<dbReference type="RefSeq" id="WP_114677584.1">
    <property type="nucleotide sequence ID" value="NZ_CP031188.1"/>
</dbReference>
<sequence>MRYILLFILISFSCSAQDIKDNTKVTAYTLGVMFRNGSCTIKDYLKDVSAVGTTVQATVSYDSDLAHQLLQLKRDAKENWAAEECDCKGQVYKKGQVIPNMYVVQINSYRDTIYTTKNNCAIFFPEQQKKYFDAESKLENVLNKGFGDFVTKDFLTDIMQRVYDSVSVKKVVINNKPIYKLKRKSFEDKIIPFQMVRTDSIFGKRIVVAKEYWVNNLEVLFGDTDVISTINAHHPTGKYGVNLTMTVDGIAIGDSEEKIIENYPCSTTFRNWGAPLKDPTDNYYYQISFTDNKGFAFIYIWEKKVYAVEVTFF</sequence>
<gene>
    <name evidence="2" type="ORF">DVK85_06065</name>
</gene>
<name>A0A345HB65_9FLAO</name>
<dbReference type="OrthoDB" id="1341219at2"/>
<evidence type="ECO:0000256" key="1">
    <source>
        <dbReference type="SAM" id="SignalP"/>
    </source>
</evidence>
<dbReference type="KEGG" id="fat:DVK85_06065"/>
<evidence type="ECO:0000313" key="3">
    <source>
        <dbReference type="Proteomes" id="UP000253951"/>
    </source>
</evidence>